<evidence type="ECO:0000256" key="2">
    <source>
        <dbReference type="SAM" id="MobiDB-lite"/>
    </source>
</evidence>
<proteinExistence type="predicted"/>
<evidence type="ECO:0000313" key="5">
    <source>
        <dbReference type="Proteomes" id="UP000245670"/>
    </source>
</evidence>
<sequence length="422" mass="45648">MVNQLTLKFLLMKKTLHFTRMTKLSFSILVFSLLFNFGYSQQIIGEFPIMDGGLENQTAGNLKSQGSSAKDTPSTTWSISTTGGTTDEKILDTPNDARTGSFSAQAQLNNDKDNARLQVPSTLAPNALAVSTKYTVQFFYKSPEAIAEGNLKPGVYLNNTSGGKTTNRTDVGTFAPNTWIKSWGTVTTNTTYNVSNWAVVRLGGDKGVDKPLISFDDFVVYAGEYDNTAPDAPIAGSYSNNAGTATISWTAPASGVDNGGYVVFKYSSDPNEDNDPNQNGIYNVGSTTTNGTGNLTGTVAYIGTDTSFTETHVAGTFYKVYTVDKAFNYSDEIEISSSGTASVDDVFNSKISIYPNPTRDLINISTSESILSVEIFNIIGKKVFSNSNLQNKKIDISNLSRGVYMMKFTNGTSFAIKRIVKN</sequence>
<accession>A0A2U2J891</accession>
<evidence type="ECO:0000256" key="1">
    <source>
        <dbReference type="ARBA" id="ARBA00022729"/>
    </source>
</evidence>
<evidence type="ECO:0000259" key="3">
    <source>
        <dbReference type="Pfam" id="PF18962"/>
    </source>
</evidence>
<protein>
    <recommendedName>
        <fullName evidence="3">Secretion system C-terminal sorting domain-containing protein</fullName>
    </recommendedName>
</protein>
<organism evidence="4 5">
    <name type="scientific">Polaribacter aquimarinus</name>
    <dbReference type="NCBI Taxonomy" id="2100726"/>
    <lineage>
        <taxon>Bacteria</taxon>
        <taxon>Pseudomonadati</taxon>
        <taxon>Bacteroidota</taxon>
        <taxon>Flavobacteriia</taxon>
        <taxon>Flavobacteriales</taxon>
        <taxon>Flavobacteriaceae</taxon>
    </lineage>
</organism>
<comment type="caution">
    <text evidence="4">The sequence shown here is derived from an EMBL/GenBank/DDBJ whole genome shotgun (WGS) entry which is preliminary data.</text>
</comment>
<dbReference type="NCBIfam" id="TIGR04183">
    <property type="entry name" value="Por_Secre_tail"/>
    <property type="match status" value="1"/>
</dbReference>
<keyword evidence="1" id="KW-0732">Signal</keyword>
<evidence type="ECO:0000313" key="4">
    <source>
        <dbReference type="EMBL" id="PWG04563.1"/>
    </source>
</evidence>
<feature type="region of interest" description="Disordered" evidence="2">
    <location>
        <begin position="58"/>
        <end position="89"/>
    </location>
</feature>
<reference evidence="4 5" key="1">
    <citation type="submission" date="2018-05" db="EMBL/GenBank/DDBJ databases">
        <title>Polaribacter aquimarinus sp. nov., isolated from sediment in a sediment of sea.</title>
        <authorList>
            <person name="Lu D."/>
        </authorList>
    </citation>
    <scope>NUCLEOTIDE SEQUENCE [LARGE SCALE GENOMIC DNA]</scope>
    <source>
        <strain evidence="4 5">ZY113</strain>
    </source>
</reference>
<dbReference type="InterPro" id="IPR026444">
    <property type="entry name" value="Secre_tail"/>
</dbReference>
<name>A0A2U2J891_9FLAO</name>
<keyword evidence="5" id="KW-1185">Reference proteome</keyword>
<dbReference type="AlphaFoldDB" id="A0A2U2J891"/>
<gene>
    <name evidence="4" type="ORF">DIS07_11490</name>
</gene>
<dbReference type="Pfam" id="PF18962">
    <property type="entry name" value="Por_Secre_tail"/>
    <property type="match status" value="1"/>
</dbReference>
<feature type="domain" description="Secretion system C-terminal sorting" evidence="3">
    <location>
        <begin position="353"/>
        <end position="420"/>
    </location>
</feature>
<feature type="compositionally biased region" description="Polar residues" evidence="2">
    <location>
        <begin position="58"/>
        <end position="71"/>
    </location>
</feature>
<feature type="compositionally biased region" description="Low complexity" evidence="2">
    <location>
        <begin position="72"/>
        <end position="85"/>
    </location>
</feature>
<dbReference type="EMBL" id="QFFG01000005">
    <property type="protein sequence ID" value="PWG04563.1"/>
    <property type="molecule type" value="Genomic_DNA"/>
</dbReference>
<dbReference type="Proteomes" id="UP000245670">
    <property type="component" value="Unassembled WGS sequence"/>
</dbReference>